<reference evidence="5" key="1">
    <citation type="submission" date="2022-09" db="EMBL/GenBank/DDBJ databases">
        <title>The genome sequence of Tsuneonella sp. YG55.</title>
        <authorList>
            <person name="Liu Y."/>
        </authorList>
    </citation>
    <scope>NUCLEOTIDE SEQUENCE</scope>
    <source>
        <strain evidence="5">YG55</strain>
    </source>
</reference>
<dbReference type="Pfam" id="PF00196">
    <property type="entry name" value="GerE"/>
    <property type="match status" value="1"/>
</dbReference>
<dbReference type="PROSITE" id="PS50043">
    <property type="entry name" value="HTH_LUXR_2"/>
    <property type="match status" value="1"/>
</dbReference>
<dbReference type="SMART" id="SM00421">
    <property type="entry name" value="HTH_LUXR"/>
    <property type="match status" value="1"/>
</dbReference>
<dbReference type="CDD" id="cd06170">
    <property type="entry name" value="LuxR_C_like"/>
    <property type="match status" value="1"/>
</dbReference>
<dbReference type="GO" id="GO:0006355">
    <property type="term" value="P:regulation of DNA-templated transcription"/>
    <property type="evidence" value="ECO:0007669"/>
    <property type="project" value="InterPro"/>
</dbReference>
<evidence type="ECO:0000256" key="3">
    <source>
        <dbReference type="ARBA" id="ARBA00023163"/>
    </source>
</evidence>
<proteinExistence type="predicted"/>
<evidence type="ECO:0000313" key="6">
    <source>
        <dbReference type="Proteomes" id="UP001142648"/>
    </source>
</evidence>
<name>A0A9X2W2W2_9SPHN</name>
<dbReference type="SUPFAM" id="SSF46894">
    <property type="entry name" value="C-terminal effector domain of the bipartite response regulators"/>
    <property type="match status" value="1"/>
</dbReference>
<dbReference type="GO" id="GO:0003677">
    <property type="term" value="F:DNA binding"/>
    <property type="evidence" value="ECO:0007669"/>
    <property type="project" value="UniProtKB-KW"/>
</dbReference>
<dbReference type="InterPro" id="IPR016032">
    <property type="entry name" value="Sig_transdc_resp-reg_C-effctor"/>
</dbReference>
<dbReference type="RefSeq" id="WP_259962095.1">
    <property type="nucleotide sequence ID" value="NZ_JAOAMV010000004.1"/>
</dbReference>
<comment type="caution">
    <text evidence="5">The sequence shown here is derived from an EMBL/GenBank/DDBJ whole genome shotgun (WGS) entry which is preliminary data.</text>
</comment>
<dbReference type="PANTHER" id="PTHR44688">
    <property type="entry name" value="DNA-BINDING TRANSCRIPTIONAL ACTIVATOR DEVR_DOSR"/>
    <property type="match status" value="1"/>
</dbReference>
<evidence type="ECO:0000256" key="1">
    <source>
        <dbReference type="ARBA" id="ARBA00023015"/>
    </source>
</evidence>
<organism evidence="5 6">
    <name type="scientific">Tsuneonella litorea</name>
    <dbReference type="NCBI Taxonomy" id="2976475"/>
    <lineage>
        <taxon>Bacteria</taxon>
        <taxon>Pseudomonadati</taxon>
        <taxon>Pseudomonadota</taxon>
        <taxon>Alphaproteobacteria</taxon>
        <taxon>Sphingomonadales</taxon>
        <taxon>Erythrobacteraceae</taxon>
        <taxon>Tsuneonella</taxon>
    </lineage>
</organism>
<dbReference type="Proteomes" id="UP001142648">
    <property type="component" value="Unassembled WGS sequence"/>
</dbReference>
<feature type="domain" description="HTH luxR-type" evidence="4">
    <location>
        <begin position="138"/>
        <end position="203"/>
    </location>
</feature>
<dbReference type="EMBL" id="JAOAMV010000004">
    <property type="protein sequence ID" value="MCT2559224.1"/>
    <property type="molecule type" value="Genomic_DNA"/>
</dbReference>
<protein>
    <submittedName>
        <fullName evidence="5">LuxR C-terminal-related transcriptional regulator</fullName>
    </submittedName>
</protein>
<evidence type="ECO:0000259" key="4">
    <source>
        <dbReference type="PROSITE" id="PS50043"/>
    </source>
</evidence>
<dbReference type="AlphaFoldDB" id="A0A9X2W2W2"/>
<accession>A0A9X2W2W2</accession>
<keyword evidence="1" id="KW-0805">Transcription regulation</keyword>
<sequence length="205" mass="22865">MRLAEKADSAFNDMTGTGALDGDSAVEWVYRLSLPRLVVNADLQLLWANRVAETVLASGQMVRRRGETLWFDDHLGQDHWRERLSEVGADLARLVVTDPRGHPNLIIGAFRRSDGTRRDAIFLSLMAVSQSLDLTKSGLAAMFDLTNAERQIAQMLVDLRSPREISESLGVSINTVRTHIRGIYVKLAVSSQRELLRLASTFCMV</sequence>
<keyword evidence="3" id="KW-0804">Transcription</keyword>
<evidence type="ECO:0000256" key="2">
    <source>
        <dbReference type="ARBA" id="ARBA00023125"/>
    </source>
</evidence>
<evidence type="ECO:0000313" key="5">
    <source>
        <dbReference type="EMBL" id="MCT2559224.1"/>
    </source>
</evidence>
<dbReference type="InterPro" id="IPR000792">
    <property type="entry name" value="Tscrpt_reg_LuxR_C"/>
</dbReference>
<gene>
    <name evidence="5" type="ORF">N0B51_09530</name>
</gene>
<dbReference type="InterPro" id="IPR036388">
    <property type="entry name" value="WH-like_DNA-bd_sf"/>
</dbReference>
<keyword evidence="6" id="KW-1185">Reference proteome</keyword>
<dbReference type="Gene3D" id="1.10.10.10">
    <property type="entry name" value="Winged helix-like DNA-binding domain superfamily/Winged helix DNA-binding domain"/>
    <property type="match status" value="1"/>
</dbReference>
<keyword evidence="2" id="KW-0238">DNA-binding</keyword>
<dbReference type="PANTHER" id="PTHR44688:SF16">
    <property type="entry name" value="DNA-BINDING TRANSCRIPTIONAL ACTIVATOR DEVR_DOSR"/>
    <property type="match status" value="1"/>
</dbReference>